<name>X0SDZ3_9ZZZZ</name>
<dbReference type="AlphaFoldDB" id="X0SDZ3"/>
<feature type="non-terminal residue" evidence="1">
    <location>
        <position position="1"/>
    </location>
</feature>
<dbReference type="EMBL" id="BARS01009346">
    <property type="protein sequence ID" value="GAF73351.1"/>
    <property type="molecule type" value="Genomic_DNA"/>
</dbReference>
<evidence type="ECO:0000313" key="1">
    <source>
        <dbReference type="EMBL" id="GAF73351.1"/>
    </source>
</evidence>
<comment type="caution">
    <text evidence="1">The sequence shown here is derived from an EMBL/GenBank/DDBJ whole genome shotgun (WGS) entry which is preliminary data.</text>
</comment>
<accession>X0SDZ3</accession>
<dbReference type="SUPFAM" id="SSF53756">
    <property type="entry name" value="UDP-Glycosyltransferase/glycogen phosphorylase"/>
    <property type="match status" value="1"/>
</dbReference>
<evidence type="ECO:0008006" key="2">
    <source>
        <dbReference type="Google" id="ProtNLM"/>
    </source>
</evidence>
<proteinExistence type="predicted"/>
<gene>
    <name evidence="1" type="ORF">S01H1_17594</name>
</gene>
<reference evidence="1" key="1">
    <citation type="journal article" date="2014" name="Front. Microbiol.">
        <title>High frequency of phylogenetically diverse reductive dehalogenase-homologous genes in deep subseafloor sedimentary metagenomes.</title>
        <authorList>
            <person name="Kawai M."/>
            <person name="Futagami T."/>
            <person name="Toyoda A."/>
            <person name="Takaki Y."/>
            <person name="Nishi S."/>
            <person name="Hori S."/>
            <person name="Arai W."/>
            <person name="Tsubouchi T."/>
            <person name="Morono Y."/>
            <person name="Uchiyama I."/>
            <person name="Ito T."/>
            <person name="Fujiyama A."/>
            <person name="Inagaki F."/>
            <person name="Takami H."/>
        </authorList>
    </citation>
    <scope>NUCLEOTIDE SEQUENCE</scope>
    <source>
        <strain evidence="1">Expedition CK06-06</strain>
    </source>
</reference>
<sequence>SIPDLCFLAVGQSPLIPQMRARCQELGIDAVFTGRVPHAEVGKYFAASDVGLYPGDRDWYFDGACPIKVLEYAAARKPVVATDLEELRRLSLPNVILSAPESRSFGRCIVAGFQRSWPSPDMAHFSWGALAEEFLSVLGNGF</sequence>
<dbReference type="Gene3D" id="3.40.50.2000">
    <property type="entry name" value="Glycogen Phosphorylase B"/>
    <property type="match status" value="1"/>
</dbReference>
<protein>
    <recommendedName>
        <fullName evidence="2">Glycosyl transferase family 1 domain-containing protein</fullName>
    </recommendedName>
</protein>
<dbReference type="Pfam" id="PF13692">
    <property type="entry name" value="Glyco_trans_1_4"/>
    <property type="match status" value="1"/>
</dbReference>
<organism evidence="1">
    <name type="scientific">marine sediment metagenome</name>
    <dbReference type="NCBI Taxonomy" id="412755"/>
    <lineage>
        <taxon>unclassified sequences</taxon>
        <taxon>metagenomes</taxon>
        <taxon>ecological metagenomes</taxon>
    </lineage>
</organism>